<dbReference type="GO" id="GO:0004857">
    <property type="term" value="F:enzyme inhibitor activity"/>
    <property type="evidence" value="ECO:0007669"/>
    <property type="project" value="InterPro"/>
</dbReference>
<keyword evidence="8" id="KW-1133">Transmembrane helix</keyword>
<evidence type="ECO:0000256" key="3">
    <source>
        <dbReference type="ARBA" id="ARBA00007786"/>
    </source>
</evidence>
<accession>A0A9Q0H0T5</accession>
<gene>
    <name evidence="10" type="ORF">NE237_013344</name>
</gene>
<evidence type="ECO:0000256" key="7">
    <source>
        <dbReference type="SAM" id="MobiDB-lite"/>
    </source>
</evidence>
<dbReference type="SMART" id="SM00856">
    <property type="entry name" value="PMEI"/>
    <property type="match status" value="1"/>
</dbReference>
<dbReference type="AlphaFoldDB" id="A0A9Q0H0T5"/>
<comment type="similarity">
    <text evidence="2">In the N-terminal section; belongs to the PMEI family.</text>
</comment>
<dbReference type="EMBL" id="JAMYWD010000011">
    <property type="protein sequence ID" value="KAJ4956561.1"/>
    <property type="molecule type" value="Genomic_DNA"/>
</dbReference>
<evidence type="ECO:0000313" key="11">
    <source>
        <dbReference type="Proteomes" id="UP001141806"/>
    </source>
</evidence>
<dbReference type="Pfam" id="PF04043">
    <property type="entry name" value="PMEI"/>
    <property type="match status" value="1"/>
</dbReference>
<dbReference type="InterPro" id="IPR006501">
    <property type="entry name" value="Pectinesterase_inhib_dom"/>
</dbReference>
<dbReference type="InterPro" id="IPR035513">
    <property type="entry name" value="Invertase/methylesterase_inhib"/>
</dbReference>
<keyword evidence="5 6" id="KW-0063">Aspartyl esterase</keyword>
<comment type="pathway">
    <text evidence="1 6">Glycan metabolism; pectin degradation; 2-dehydro-3-deoxy-D-gluconate from pectin: step 1/5.</text>
</comment>
<comment type="catalytic activity">
    <reaction evidence="6">
        <text>[(1-&gt;4)-alpha-D-galacturonosyl methyl ester](n) + n H2O = [(1-&gt;4)-alpha-D-galacturonosyl](n) + n methanol + n H(+)</text>
        <dbReference type="Rhea" id="RHEA:22380"/>
        <dbReference type="Rhea" id="RHEA-COMP:14570"/>
        <dbReference type="Rhea" id="RHEA-COMP:14573"/>
        <dbReference type="ChEBI" id="CHEBI:15377"/>
        <dbReference type="ChEBI" id="CHEBI:15378"/>
        <dbReference type="ChEBI" id="CHEBI:17790"/>
        <dbReference type="ChEBI" id="CHEBI:140522"/>
        <dbReference type="ChEBI" id="CHEBI:140523"/>
        <dbReference type="EC" id="3.1.1.11"/>
    </reaction>
</comment>
<dbReference type="InterPro" id="IPR000070">
    <property type="entry name" value="Pectinesterase_cat"/>
</dbReference>
<proteinExistence type="inferred from homology"/>
<dbReference type="InterPro" id="IPR012334">
    <property type="entry name" value="Pectin_lyas_fold"/>
</dbReference>
<keyword evidence="11" id="KW-1185">Reference proteome</keyword>
<evidence type="ECO:0000256" key="6">
    <source>
        <dbReference type="RuleBase" id="RU000589"/>
    </source>
</evidence>
<comment type="similarity">
    <text evidence="3">In the C-terminal section; belongs to the pectinesterase family.</text>
</comment>
<dbReference type="GO" id="GO:0030599">
    <property type="term" value="F:pectinesterase activity"/>
    <property type="evidence" value="ECO:0007669"/>
    <property type="project" value="UniProtKB-UniRule"/>
</dbReference>
<sequence>MAGGYGQVSIGRGGGRSKKRIMVISISSLVLVAMVVAVAVTVHHSAGNNEVDTTQIESRSRAIKDVCEPTDYKKTCMESLSSANTTDLKELVQVAFRVAMNHISEAVNKSETLRELEKDKMASQALDNCKELMDSAIADLQRSWNELGALDLSKMDDLMADIKIWLSATLAYEETCLDGFKNTSGNAGESMRKALKTAGEITRNGLAIVNKLSSVLTSFDLGALNRRLLSTSDEPDYPMLTEDGFPIWTSATKRRLLAVPKQQLKPDVVVAKDGSGKYNTISQALNDIPKKKNTTTFVIYIKAGIYQEYVEMTRSMTNVMLIGDGPLKTKITGKKNFIDGTATFKTATFGALLLQGSSQMYSWKVEYLYSLVLQALEFISQKRKQDQPENNSVQPDGVDSHIVPDEKNELFLGLDDVQVEAKNCLDGGLRDEYNDALHHFVKLPTNLVVFEGDCLDAAGDGELESYLEFLLLDPCDAVAINNFSKGDQAGAHQNVTHRGSLFELRQSRVLRGQGTTKAFGSQNDEDEDDDRDRAAFEETDVNMPETASMDTEMPLRDEEQGDAAACFDSNEILGVKDPNCLEGLCWARLNGLLASILGTEKQSELATREQDSHAPFDIHKYGRRVLEKLSLEADGKGGMSFTLLEAKKSMTLVGLSLRFYYW</sequence>
<dbReference type="Gene3D" id="1.20.140.40">
    <property type="entry name" value="Invertase/pectin methylesterase inhibitor family protein"/>
    <property type="match status" value="1"/>
</dbReference>
<dbReference type="PROSITE" id="PS00800">
    <property type="entry name" value="PECTINESTERASE_1"/>
    <property type="match status" value="1"/>
</dbReference>
<comment type="caution">
    <text evidence="10">The sequence shown here is derived from an EMBL/GenBank/DDBJ whole genome shotgun (WGS) entry which is preliminary data.</text>
</comment>
<dbReference type="InterPro" id="IPR011050">
    <property type="entry name" value="Pectin_lyase_fold/virulence"/>
</dbReference>
<dbReference type="SUPFAM" id="SSF51126">
    <property type="entry name" value="Pectin lyase-like"/>
    <property type="match status" value="1"/>
</dbReference>
<feature type="region of interest" description="Disordered" evidence="7">
    <location>
        <begin position="513"/>
        <end position="539"/>
    </location>
</feature>
<comment type="subcellular location">
    <subcellularLocation>
        <location evidence="6">Secreted</location>
        <location evidence="6">Cell wall</location>
    </subcellularLocation>
</comment>
<feature type="compositionally biased region" description="Polar residues" evidence="7">
    <location>
        <begin position="513"/>
        <end position="522"/>
    </location>
</feature>
<dbReference type="GO" id="GO:0042545">
    <property type="term" value="P:cell wall modification"/>
    <property type="evidence" value="ECO:0007669"/>
    <property type="project" value="UniProtKB-UniRule"/>
</dbReference>
<evidence type="ECO:0000313" key="10">
    <source>
        <dbReference type="EMBL" id="KAJ4956561.1"/>
    </source>
</evidence>
<dbReference type="OrthoDB" id="2019149at2759"/>
<dbReference type="Gene3D" id="2.160.20.10">
    <property type="entry name" value="Single-stranded right-handed beta-helix, Pectin lyase-like"/>
    <property type="match status" value="1"/>
</dbReference>
<organism evidence="10 11">
    <name type="scientific">Protea cynaroides</name>
    <dbReference type="NCBI Taxonomy" id="273540"/>
    <lineage>
        <taxon>Eukaryota</taxon>
        <taxon>Viridiplantae</taxon>
        <taxon>Streptophyta</taxon>
        <taxon>Embryophyta</taxon>
        <taxon>Tracheophyta</taxon>
        <taxon>Spermatophyta</taxon>
        <taxon>Magnoliopsida</taxon>
        <taxon>Proteales</taxon>
        <taxon>Proteaceae</taxon>
        <taxon>Protea</taxon>
    </lineage>
</organism>
<dbReference type="InterPro" id="IPR031719">
    <property type="entry name" value="H2_M"/>
</dbReference>
<keyword evidence="8" id="KW-0812">Transmembrane</keyword>
<evidence type="ECO:0000256" key="8">
    <source>
        <dbReference type="SAM" id="Phobius"/>
    </source>
</evidence>
<dbReference type="NCBIfam" id="TIGR01614">
    <property type="entry name" value="PME_inhib"/>
    <property type="match status" value="1"/>
</dbReference>
<name>A0A9Q0H0T5_9MAGN</name>
<dbReference type="CDD" id="cd15798">
    <property type="entry name" value="PMEI-like_3"/>
    <property type="match status" value="1"/>
</dbReference>
<protein>
    <recommendedName>
        <fullName evidence="6">Pectinesterase</fullName>
        <ecNumber evidence="6">3.1.1.11</ecNumber>
    </recommendedName>
</protein>
<evidence type="ECO:0000259" key="9">
    <source>
        <dbReference type="SMART" id="SM00856"/>
    </source>
</evidence>
<keyword evidence="4 6" id="KW-0378">Hydrolase</keyword>
<evidence type="ECO:0000256" key="5">
    <source>
        <dbReference type="ARBA" id="ARBA00023085"/>
    </source>
</evidence>
<comment type="function">
    <text evidence="6">Acts in the modification of cell walls via demethylesterification of cell wall pectin.</text>
</comment>
<evidence type="ECO:0000256" key="4">
    <source>
        <dbReference type="ARBA" id="ARBA00022801"/>
    </source>
</evidence>
<keyword evidence="6" id="KW-0964">Secreted</keyword>
<dbReference type="Proteomes" id="UP001141806">
    <property type="component" value="Unassembled WGS sequence"/>
</dbReference>
<dbReference type="EC" id="3.1.1.11" evidence="6"/>
<dbReference type="FunFam" id="1.20.140.40:FF:000001">
    <property type="entry name" value="Pectinesterase"/>
    <property type="match status" value="1"/>
</dbReference>
<dbReference type="GO" id="GO:0045490">
    <property type="term" value="P:pectin catabolic process"/>
    <property type="evidence" value="ECO:0007669"/>
    <property type="project" value="UniProtKB-UniRule"/>
</dbReference>
<dbReference type="PANTHER" id="PTHR31707">
    <property type="entry name" value="PECTINESTERASE"/>
    <property type="match status" value="1"/>
</dbReference>
<keyword evidence="6" id="KW-0961">Cell wall biogenesis/degradation</keyword>
<dbReference type="Pfam" id="PF16869">
    <property type="entry name" value="CNDH2_M"/>
    <property type="match status" value="1"/>
</dbReference>
<feature type="transmembrane region" description="Helical" evidence="8">
    <location>
        <begin position="21"/>
        <end position="42"/>
    </location>
</feature>
<evidence type="ECO:0000256" key="2">
    <source>
        <dbReference type="ARBA" id="ARBA00006027"/>
    </source>
</evidence>
<dbReference type="InterPro" id="IPR018040">
    <property type="entry name" value="Pectinesterase_Tyr_AS"/>
</dbReference>
<reference evidence="10" key="1">
    <citation type="journal article" date="2023" name="Plant J.">
        <title>The genome of the king protea, Protea cynaroides.</title>
        <authorList>
            <person name="Chang J."/>
            <person name="Duong T.A."/>
            <person name="Schoeman C."/>
            <person name="Ma X."/>
            <person name="Roodt D."/>
            <person name="Barker N."/>
            <person name="Li Z."/>
            <person name="Van de Peer Y."/>
            <person name="Mizrachi E."/>
        </authorList>
    </citation>
    <scope>NUCLEOTIDE SEQUENCE</scope>
    <source>
        <tissue evidence="10">Young leaves</tissue>
    </source>
</reference>
<dbReference type="SUPFAM" id="SSF101148">
    <property type="entry name" value="Plant invertase/pectin methylesterase inhibitor"/>
    <property type="match status" value="1"/>
</dbReference>
<evidence type="ECO:0000256" key="1">
    <source>
        <dbReference type="ARBA" id="ARBA00005184"/>
    </source>
</evidence>
<dbReference type="Pfam" id="PF01095">
    <property type="entry name" value="Pectinesterase"/>
    <property type="match status" value="1"/>
</dbReference>
<feature type="domain" description="Pectinesterase inhibitor" evidence="9">
    <location>
        <begin position="58"/>
        <end position="208"/>
    </location>
</feature>
<keyword evidence="6" id="KW-0134">Cell wall</keyword>
<keyword evidence="8" id="KW-0472">Membrane</keyword>